<dbReference type="GO" id="GO:0008270">
    <property type="term" value="F:zinc ion binding"/>
    <property type="evidence" value="ECO:0007669"/>
    <property type="project" value="UniProtKB-UniRule"/>
</dbReference>
<dbReference type="GO" id="GO:0005737">
    <property type="term" value="C:cytoplasm"/>
    <property type="evidence" value="ECO:0007669"/>
    <property type="project" value="TreeGrafter"/>
</dbReference>
<comment type="catalytic activity">
    <reaction evidence="1">
        <text>S-ubiquitinyl-[E2 ubiquitin-conjugating enzyme]-L-cysteine + [acceptor protein]-L-lysine = [E2 ubiquitin-conjugating enzyme]-L-cysteine + N(6)-ubiquitinyl-[acceptor protein]-L-lysine.</text>
        <dbReference type="EC" id="2.3.2.27"/>
    </reaction>
</comment>
<dbReference type="Proteomes" id="UP001196413">
    <property type="component" value="Unassembled WGS sequence"/>
</dbReference>
<dbReference type="EMBL" id="JAHQIW010001998">
    <property type="protein sequence ID" value="KAJ1354208.1"/>
    <property type="molecule type" value="Genomic_DNA"/>
</dbReference>
<comment type="function">
    <text evidence="1">Ubiquitin ligase protein which is a component of the N-end rule pathway. Recognizes and binds to proteins bearing specific N-terminal residues that are destabilizing according to the N-end rule, leading to their ubiquitination and subsequent degradation.</text>
</comment>
<dbReference type="GO" id="GO:0061630">
    <property type="term" value="F:ubiquitin protein ligase activity"/>
    <property type="evidence" value="ECO:0007669"/>
    <property type="project" value="UniProtKB-UniRule"/>
</dbReference>
<keyword evidence="3" id="KW-1185">Reference proteome</keyword>
<dbReference type="PANTHER" id="PTHR21497">
    <property type="entry name" value="UBIQUITIN LIGASE E3 ALPHA-RELATED"/>
    <property type="match status" value="1"/>
</dbReference>
<evidence type="ECO:0000256" key="1">
    <source>
        <dbReference type="RuleBase" id="RU366018"/>
    </source>
</evidence>
<accession>A0AAD5QJ92</accession>
<name>A0AAD5QJ92_PARTN</name>
<evidence type="ECO:0000313" key="2">
    <source>
        <dbReference type="EMBL" id="KAJ1354208.1"/>
    </source>
</evidence>
<comment type="caution">
    <text evidence="2">The sequence shown here is derived from an EMBL/GenBank/DDBJ whole genome shotgun (WGS) entry which is preliminary data.</text>
</comment>
<proteinExistence type="inferred from homology"/>
<protein>
    <recommendedName>
        <fullName evidence="1">E3 ubiquitin-protein ligase</fullName>
        <ecNumber evidence="1">2.3.2.27</ecNumber>
    </recommendedName>
</protein>
<dbReference type="GO" id="GO:0000151">
    <property type="term" value="C:ubiquitin ligase complex"/>
    <property type="evidence" value="ECO:0007669"/>
    <property type="project" value="TreeGrafter"/>
</dbReference>
<reference evidence="2" key="1">
    <citation type="submission" date="2021-06" db="EMBL/GenBank/DDBJ databases">
        <title>Parelaphostrongylus tenuis whole genome reference sequence.</title>
        <authorList>
            <person name="Garwood T.J."/>
            <person name="Larsen P.A."/>
            <person name="Fountain-Jones N.M."/>
            <person name="Garbe J.R."/>
            <person name="Macchietto M.G."/>
            <person name="Kania S.A."/>
            <person name="Gerhold R.W."/>
            <person name="Richards J.E."/>
            <person name="Wolf T.M."/>
        </authorList>
    </citation>
    <scope>NUCLEOTIDE SEQUENCE</scope>
    <source>
        <strain evidence="2">MNPRO001-30</strain>
        <tissue evidence="2">Meninges</tissue>
    </source>
</reference>
<dbReference type="GO" id="GO:0071596">
    <property type="term" value="P:ubiquitin-dependent protein catabolic process via the N-end rule pathway"/>
    <property type="evidence" value="ECO:0007669"/>
    <property type="project" value="UniProtKB-UniRule"/>
</dbReference>
<dbReference type="InterPro" id="IPR039164">
    <property type="entry name" value="UBR1-like"/>
</dbReference>
<sequence length="506" mass="58851">MRQAMAEILMDRDLYVALTERNSDDVDLSSSSDISLDWRTRQKFYEDRMSIFSESLLPSFPYLEADKLLQCECLLDELLFWVARMNFPQNLINFSLSMLSEPNYTDALSARFFTWYPLVANCVRQLCLYQQLRERSSDVVQSTCSRLIHISVQMLSSEVLCRRLNERCDLVSVVLNTAYYLFNEYLEKSEMTLDPFFIWCTSRKQFETNQSDWEVMLIERNATMTQHGYWFVMGDLQNLLAHSSVAIDTVLHPTAFSVTYVNLLNRMQGMNVNWRIVRGEHRENDNADLVQRSFTVEFEALALTMFNFVNAISQQRHYVAAVAFFDKIVAALSRWIRAVGGWTIDDVQICPKYCVSFHLPLHRHLSTALTHFNDMELFRNHVEDFRKDEQFLRRILLAPPEDTVTASIDNIMCFFTISSERAPPTALRNCPNSPPAENVLPQGRVNMKTRFAFDTTKARSLHLVARAEYHAGMWVRNGNQLRVQAIIYAQPHINTSFQIPDIDLIR</sequence>
<dbReference type="PANTHER" id="PTHR21497:SF39">
    <property type="entry name" value="E3 UBIQUITIN-PROTEIN LIGASE UBR3"/>
    <property type="match status" value="1"/>
</dbReference>
<comment type="similarity">
    <text evidence="1">Belongs to the E3 ubiquitin-protein ligase UBR1-like family.</text>
</comment>
<dbReference type="AlphaFoldDB" id="A0AAD5QJ92"/>
<keyword evidence="1" id="KW-0862">Zinc</keyword>
<keyword evidence="1" id="KW-0479">Metal-binding</keyword>
<dbReference type="GO" id="GO:0016567">
    <property type="term" value="P:protein ubiquitination"/>
    <property type="evidence" value="ECO:0007669"/>
    <property type="project" value="UniProtKB-UniRule"/>
</dbReference>
<keyword evidence="1" id="KW-0863">Zinc-finger</keyword>
<organism evidence="2 3">
    <name type="scientific">Parelaphostrongylus tenuis</name>
    <name type="common">Meningeal worm</name>
    <dbReference type="NCBI Taxonomy" id="148309"/>
    <lineage>
        <taxon>Eukaryota</taxon>
        <taxon>Metazoa</taxon>
        <taxon>Ecdysozoa</taxon>
        <taxon>Nematoda</taxon>
        <taxon>Chromadorea</taxon>
        <taxon>Rhabditida</taxon>
        <taxon>Rhabditina</taxon>
        <taxon>Rhabditomorpha</taxon>
        <taxon>Strongyloidea</taxon>
        <taxon>Metastrongylidae</taxon>
        <taxon>Parelaphostrongylus</taxon>
    </lineage>
</organism>
<keyword evidence="1" id="KW-0808">Transferase</keyword>
<dbReference type="EC" id="2.3.2.27" evidence="1"/>
<evidence type="ECO:0000313" key="3">
    <source>
        <dbReference type="Proteomes" id="UP001196413"/>
    </source>
</evidence>
<comment type="pathway">
    <text evidence="1">Protein modification; protein ubiquitination.</text>
</comment>
<gene>
    <name evidence="2" type="ORF">KIN20_011086</name>
</gene>
<keyword evidence="1" id="KW-0833">Ubl conjugation pathway</keyword>